<evidence type="ECO:0000256" key="2">
    <source>
        <dbReference type="ARBA" id="ARBA00022763"/>
    </source>
</evidence>
<dbReference type="Pfam" id="PF08573">
    <property type="entry name" value="SAE2"/>
    <property type="match status" value="1"/>
</dbReference>
<feature type="compositionally biased region" description="Basic and acidic residues" evidence="5">
    <location>
        <begin position="486"/>
        <end position="500"/>
    </location>
</feature>
<feature type="region of interest" description="Disordered" evidence="5">
    <location>
        <begin position="459"/>
        <end position="548"/>
    </location>
</feature>
<keyword evidence="8" id="KW-1185">Reference proteome</keyword>
<keyword evidence="7" id="KW-0255">Endonuclease</keyword>
<comment type="caution">
    <text evidence="7">The sequence shown here is derived from an EMBL/GenBank/DDBJ whole genome shotgun (WGS) entry which is preliminary data.</text>
</comment>
<keyword evidence="4" id="KW-0175">Coiled coil</keyword>
<dbReference type="InterPro" id="IPR013882">
    <property type="entry name" value="Ctp1_C"/>
</dbReference>
<keyword evidence="3" id="KW-0539">Nucleus</keyword>
<dbReference type="Proteomes" id="UP000777438">
    <property type="component" value="Unassembled WGS sequence"/>
</dbReference>
<feature type="compositionally biased region" description="Basic and acidic residues" evidence="5">
    <location>
        <begin position="341"/>
        <end position="357"/>
    </location>
</feature>
<evidence type="ECO:0000256" key="1">
    <source>
        <dbReference type="ARBA" id="ARBA00004123"/>
    </source>
</evidence>
<evidence type="ECO:0000313" key="7">
    <source>
        <dbReference type="EMBL" id="KAH6891441.1"/>
    </source>
</evidence>
<keyword evidence="7" id="KW-0540">Nuclease</keyword>
<dbReference type="OrthoDB" id="5801062at2759"/>
<dbReference type="EMBL" id="JAGPYM010000008">
    <property type="protein sequence ID" value="KAH6891441.1"/>
    <property type="molecule type" value="Genomic_DNA"/>
</dbReference>
<organism evidence="7 8">
    <name type="scientific">Thelonectria olida</name>
    <dbReference type="NCBI Taxonomy" id="1576542"/>
    <lineage>
        <taxon>Eukaryota</taxon>
        <taxon>Fungi</taxon>
        <taxon>Dikarya</taxon>
        <taxon>Ascomycota</taxon>
        <taxon>Pezizomycotina</taxon>
        <taxon>Sordariomycetes</taxon>
        <taxon>Hypocreomycetidae</taxon>
        <taxon>Hypocreales</taxon>
        <taxon>Nectriaceae</taxon>
        <taxon>Thelonectria</taxon>
    </lineage>
</organism>
<feature type="region of interest" description="Disordered" evidence="5">
    <location>
        <begin position="100"/>
        <end position="126"/>
    </location>
</feature>
<proteinExistence type="predicted"/>
<feature type="compositionally biased region" description="Polar residues" evidence="5">
    <location>
        <begin position="501"/>
        <end position="519"/>
    </location>
</feature>
<reference evidence="7 8" key="1">
    <citation type="journal article" date="2021" name="Nat. Commun.">
        <title>Genetic determinants of endophytism in the Arabidopsis root mycobiome.</title>
        <authorList>
            <person name="Mesny F."/>
            <person name="Miyauchi S."/>
            <person name="Thiergart T."/>
            <person name="Pickel B."/>
            <person name="Atanasova L."/>
            <person name="Karlsson M."/>
            <person name="Huettel B."/>
            <person name="Barry K.W."/>
            <person name="Haridas S."/>
            <person name="Chen C."/>
            <person name="Bauer D."/>
            <person name="Andreopoulos W."/>
            <person name="Pangilinan J."/>
            <person name="LaButti K."/>
            <person name="Riley R."/>
            <person name="Lipzen A."/>
            <person name="Clum A."/>
            <person name="Drula E."/>
            <person name="Henrissat B."/>
            <person name="Kohler A."/>
            <person name="Grigoriev I.V."/>
            <person name="Martin F.M."/>
            <person name="Hacquard S."/>
        </authorList>
    </citation>
    <scope>NUCLEOTIDE SEQUENCE [LARGE SCALE GENOMIC DNA]</scope>
    <source>
        <strain evidence="7 8">MPI-CAGE-CH-0241</strain>
    </source>
</reference>
<dbReference type="AlphaFoldDB" id="A0A9P8WAA6"/>
<evidence type="ECO:0000313" key="8">
    <source>
        <dbReference type="Proteomes" id="UP000777438"/>
    </source>
</evidence>
<accession>A0A9P8WAA6</accession>
<feature type="domain" description="DNA endonuclease activator Ctp1 C-terminal" evidence="6">
    <location>
        <begin position="564"/>
        <end position="677"/>
    </location>
</feature>
<keyword evidence="7" id="KW-0378">Hydrolase</keyword>
<evidence type="ECO:0000256" key="4">
    <source>
        <dbReference type="SAM" id="Coils"/>
    </source>
</evidence>
<feature type="coiled-coil region" evidence="4">
    <location>
        <begin position="24"/>
        <end position="100"/>
    </location>
</feature>
<feature type="compositionally biased region" description="Polar residues" evidence="5">
    <location>
        <begin position="234"/>
        <end position="243"/>
    </location>
</feature>
<keyword evidence="2" id="KW-0227">DNA damage</keyword>
<evidence type="ECO:0000259" key="6">
    <source>
        <dbReference type="Pfam" id="PF08573"/>
    </source>
</evidence>
<dbReference type="GO" id="GO:0004519">
    <property type="term" value="F:endonuclease activity"/>
    <property type="evidence" value="ECO:0007669"/>
    <property type="project" value="UniProtKB-KW"/>
</dbReference>
<comment type="subcellular location">
    <subcellularLocation>
        <location evidence="1">Nucleus</location>
    </subcellularLocation>
</comment>
<feature type="region of interest" description="Disordered" evidence="5">
    <location>
        <begin position="178"/>
        <end position="410"/>
    </location>
</feature>
<sequence length="712" mass="79602">MATFFTAARAEILQAVNAACERADQAITKDLELAKRRLEQAEKQNSIINEKLWKAEAKAMRTPVKMLEQARELESARQRIDQVEKENSILRERLSKAEAKASSIPASTLPSISPRPTDGNSSEPDWKAECARVSSKFNALSENFKKAKDALRKRKDERDRWIEHAELLEKRLRAAEEAARTTVNPDVKVEREPSPNTSFTSDAGLDQADLELPPLAAASLSDQASDAATEKAANPQSESTQGESEARSDDLPELPSTDQPGEVQIKEAPSSDQPVFVSERAVKKRKRDGPEPSETPPRKIKAEPSDESSPLVPTRQNVLDLQESIDLGEVAQKMATPRKRRELDAPARDEQAQRDIFEAAMTTPVPLHIRPDPNPQTARPLARSSALTPLSVNRRMIQSGGDRSKADKPASLLKRGLSHGLSSLAEDGGVYKKDAENYEKAAAKPVAKGRLDALLNSRSAAEDESLTRSPRPRARASLVDDLSIPGRRELPFERERRSRDTPTNQPVNTTSRSAVSGSRLQLPDTRSPLAHKGSNTLLRHKPPSELGPDDFKINPLANDGHDFAYTEVVRNKDERGAMSGCTDMHCCGKKFRALALSQRPNPPLTPAQRQEEQKLLENYLGELAYRLTSMNKEDRDELWIEAKTQELADKYGKHRHRYSRMQSPPGYWNPDFPSTQELEAERAEAARREKQTVQDRYREAMRPGGRWMFRDE</sequence>
<dbReference type="GO" id="GO:0005634">
    <property type="term" value="C:nucleus"/>
    <property type="evidence" value="ECO:0007669"/>
    <property type="project" value="UniProtKB-SubCell"/>
</dbReference>
<dbReference type="GO" id="GO:0006281">
    <property type="term" value="P:DNA repair"/>
    <property type="evidence" value="ECO:0007669"/>
    <property type="project" value="InterPro"/>
</dbReference>
<gene>
    <name evidence="7" type="ORF">B0T10DRAFT_605712</name>
</gene>
<evidence type="ECO:0000256" key="5">
    <source>
        <dbReference type="SAM" id="MobiDB-lite"/>
    </source>
</evidence>
<evidence type="ECO:0000256" key="3">
    <source>
        <dbReference type="ARBA" id="ARBA00023242"/>
    </source>
</evidence>
<name>A0A9P8WAA6_9HYPO</name>
<protein>
    <submittedName>
        <fullName evidence="7">DNA repair protein endonuclease SAE2/CtIP C-terminus-domain-containing protein</fullName>
    </submittedName>
</protein>
<feature type="compositionally biased region" description="Low complexity" evidence="5">
    <location>
        <begin position="205"/>
        <end position="227"/>
    </location>
</feature>